<feature type="transmembrane region" description="Helical" evidence="6">
    <location>
        <begin position="47"/>
        <end position="72"/>
    </location>
</feature>
<evidence type="ECO:0000313" key="9">
    <source>
        <dbReference type="Proteomes" id="UP000193240"/>
    </source>
</evidence>
<proteinExistence type="inferred from homology"/>
<evidence type="ECO:0000313" key="8">
    <source>
        <dbReference type="EMBL" id="OSS48901.1"/>
    </source>
</evidence>
<feature type="transmembrane region" description="Helical" evidence="6">
    <location>
        <begin position="14"/>
        <end position="35"/>
    </location>
</feature>
<keyword evidence="2 6" id="KW-0812">Transmembrane</keyword>
<protein>
    <recommendedName>
        <fullName evidence="7">Rhodopsin domain-containing protein</fullName>
    </recommendedName>
</protein>
<keyword evidence="3 6" id="KW-1133">Transmembrane helix</keyword>
<evidence type="ECO:0000256" key="1">
    <source>
        <dbReference type="ARBA" id="ARBA00004141"/>
    </source>
</evidence>
<dbReference type="Proteomes" id="UP000193240">
    <property type="component" value="Unassembled WGS sequence"/>
</dbReference>
<evidence type="ECO:0000256" key="3">
    <source>
        <dbReference type="ARBA" id="ARBA00022989"/>
    </source>
</evidence>
<dbReference type="InterPro" id="IPR052337">
    <property type="entry name" value="SAT4-like"/>
</dbReference>
<evidence type="ECO:0000259" key="7">
    <source>
        <dbReference type="Pfam" id="PF20684"/>
    </source>
</evidence>
<keyword evidence="4 6" id="KW-0472">Membrane</keyword>
<feature type="domain" description="Rhodopsin" evidence="7">
    <location>
        <begin position="31"/>
        <end position="132"/>
    </location>
</feature>
<dbReference type="PANTHER" id="PTHR33048:SF167">
    <property type="entry name" value="INTEGRAL MEMBRANE PROTEIN"/>
    <property type="match status" value="1"/>
</dbReference>
<organism evidence="8 9">
    <name type="scientific">Epicoccum nigrum</name>
    <name type="common">Soil fungus</name>
    <name type="synonym">Epicoccum purpurascens</name>
    <dbReference type="NCBI Taxonomy" id="105696"/>
    <lineage>
        <taxon>Eukaryota</taxon>
        <taxon>Fungi</taxon>
        <taxon>Dikarya</taxon>
        <taxon>Ascomycota</taxon>
        <taxon>Pezizomycotina</taxon>
        <taxon>Dothideomycetes</taxon>
        <taxon>Pleosporomycetidae</taxon>
        <taxon>Pleosporales</taxon>
        <taxon>Pleosporineae</taxon>
        <taxon>Didymellaceae</taxon>
        <taxon>Epicoccum</taxon>
    </lineage>
</organism>
<evidence type="ECO:0000256" key="6">
    <source>
        <dbReference type="SAM" id="Phobius"/>
    </source>
</evidence>
<dbReference type="EMBL" id="KZ107845">
    <property type="protein sequence ID" value="OSS48901.1"/>
    <property type="molecule type" value="Genomic_DNA"/>
</dbReference>
<dbReference type="Pfam" id="PF20684">
    <property type="entry name" value="Fung_rhodopsin"/>
    <property type="match status" value="1"/>
</dbReference>
<reference evidence="8 9" key="1">
    <citation type="journal article" date="2017" name="Genome Announc.">
        <title>Genome sequence of the saprophytic ascomycete Epicoccum nigrum ICMP 19927 strain isolated from New Zealand.</title>
        <authorList>
            <person name="Fokin M."/>
            <person name="Fleetwood D."/>
            <person name="Weir B.S."/>
            <person name="Villas-Boas S.G."/>
        </authorList>
    </citation>
    <scope>NUCLEOTIDE SEQUENCE [LARGE SCALE GENOMIC DNA]</scope>
    <source>
        <strain evidence="8 9">ICMP 19927</strain>
    </source>
</reference>
<name>A0A1Y2LYN4_EPING</name>
<dbReference type="AlphaFoldDB" id="A0A1Y2LYN4"/>
<feature type="transmembrane region" description="Helical" evidence="6">
    <location>
        <begin position="92"/>
        <end position="115"/>
    </location>
</feature>
<accession>A0A1Y2LYN4</accession>
<evidence type="ECO:0000256" key="4">
    <source>
        <dbReference type="ARBA" id="ARBA00023136"/>
    </source>
</evidence>
<comment type="subcellular location">
    <subcellularLocation>
        <location evidence="1">Membrane</location>
        <topology evidence="1">Multi-pass membrane protein</topology>
    </subcellularLocation>
</comment>
<dbReference type="PANTHER" id="PTHR33048">
    <property type="entry name" value="PTH11-LIKE INTEGRAL MEMBRANE PROTEIN (AFU_ORTHOLOGUE AFUA_5G11245)"/>
    <property type="match status" value="1"/>
</dbReference>
<comment type="similarity">
    <text evidence="5">Belongs to the SAT4 family.</text>
</comment>
<evidence type="ECO:0000256" key="2">
    <source>
        <dbReference type="ARBA" id="ARBA00022692"/>
    </source>
</evidence>
<sequence>MDEQWAKESNLTRILGWTGAVHALALACVGLRMYARLCILRTPGRDDAAMVVASLLALGGYICFVVEGYHGLGRHSKVISKEDLVVFEKASFCQSIISAIAALGMLKISIAFFLLRLSKNKWYSRSLWALIGKLKSLSESCLTRS</sequence>
<gene>
    <name evidence="8" type="ORF">B5807_07132</name>
</gene>
<dbReference type="PROSITE" id="PS51257">
    <property type="entry name" value="PROKAR_LIPOPROTEIN"/>
    <property type="match status" value="1"/>
</dbReference>
<evidence type="ECO:0000256" key="5">
    <source>
        <dbReference type="ARBA" id="ARBA00038359"/>
    </source>
</evidence>
<dbReference type="OMA" id="YLQIPHG"/>
<keyword evidence="9" id="KW-1185">Reference proteome</keyword>
<dbReference type="STRING" id="105696.A0A1Y2LYN4"/>
<dbReference type="InterPro" id="IPR049326">
    <property type="entry name" value="Rhodopsin_dom_fungi"/>
</dbReference>
<dbReference type="InParanoid" id="A0A1Y2LYN4"/>
<dbReference type="GO" id="GO:0016020">
    <property type="term" value="C:membrane"/>
    <property type="evidence" value="ECO:0007669"/>
    <property type="project" value="UniProtKB-SubCell"/>
</dbReference>